<dbReference type="InterPro" id="IPR007183">
    <property type="entry name" value="UPF0280"/>
</dbReference>
<dbReference type="NCBIfam" id="NF003323">
    <property type="entry name" value="PRK04334.1-3"/>
    <property type="match status" value="1"/>
</dbReference>
<sequence>MEYTERSYRGQFRQDDLVHFQVVVRQTDLDIGVRRERFSPELARWVEEMVRQQRELLEKYIEEDPAFLHALTPCQLLPGAPPIASDMAAAACLAGVGPMAAVAGAFAQYIGAALAKRSKDVIVENGGDIYLRSTRPRRIGIFAGKSPLSNRIALSIRPEDTPLGVCTSSGTVGPSLSLGNADAVVILSPSAILADAAATAAGNLVRSKEDVQTAAEFAKGIEGVTGAVIIKEDRLAACGQLKLVPLNI</sequence>
<dbReference type="SUPFAM" id="SSF143631">
    <property type="entry name" value="ApbE-like"/>
    <property type="match status" value="1"/>
</dbReference>
<keyword evidence="2" id="KW-1185">Reference proteome</keyword>
<protein>
    <recommendedName>
        <fullName evidence="3">Thiamine biosynthesis protein ApbE</fullName>
    </recommendedName>
</protein>
<dbReference type="RefSeq" id="WP_134215733.1">
    <property type="nucleotide sequence ID" value="NZ_QFFZ01000068.1"/>
</dbReference>
<reference evidence="1 2" key="1">
    <citation type="journal article" date="2018" name="Environ. Microbiol.">
        <title>Novel energy conservation strategies and behaviour of Pelotomaculum schinkii driving syntrophic propionate catabolism.</title>
        <authorList>
            <person name="Hidalgo-Ahumada C.A.P."/>
            <person name="Nobu M.K."/>
            <person name="Narihiro T."/>
            <person name="Tamaki H."/>
            <person name="Liu W.T."/>
            <person name="Kamagata Y."/>
            <person name="Stams A.J.M."/>
            <person name="Imachi H."/>
            <person name="Sousa D.Z."/>
        </authorList>
    </citation>
    <scope>NUCLEOTIDE SEQUENCE [LARGE SCALE GENOMIC DNA]</scope>
    <source>
        <strain evidence="1 2">MGP</strain>
    </source>
</reference>
<name>A0A4Y7RJL7_9FIRM</name>
<comment type="caution">
    <text evidence="1">The sequence shown here is derived from an EMBL/GenBank/DDBJ whole genome shotgun (WGS) entry which is preliminary data.</text>
</comment>
<dbReference type="Gene3D" id="3.10.520.10">
    <property type="entry name" value="ApbE-like domains"/>
    <property type="match status" value="1"/>
</dbReference>
<dbReference type="PIRSF" id="PIRSF006421">
    <property type="entry name" value="UCP006421"/>
    <property type="match status" value="1"/>
</dbReference>
<accession>A0A4Y7RJL7</accession>
<dbReference type="AlphaFoldDB" id="A0A4Y7RJL7"/>
<dbReference type="Proteomes" id="UP000297597">
    <property type="component" value="Unassembled WGS sequence"/>
</dbReference>
<evidence type="ECO:0000313" key="2">
    <source>
        <dbReference type="Proteomes" id="UP000297597"/>
    </source>
</evidence>
<evidence type="ECO:0008006" key="3">
    <source>
        <dbReference type="Google" id="ProtNLM"/>
    </source>
</evidence>
<organism evidence="1 2">
    <name type="scientific">Pelotomaculum propionicicum</name>
    <dbReference type="NCBI Taxonomy" id="258475"/>
    <lineage>
        <taxon>Bacteria</taxon>
        <taxon>Bacillati</taxon>
        <taxon>Bacillota</taxon>
        <taxon>Clostridia</taxon>
        <taxon>Eubacteriales</taxon>
        <taxon>Desulfotomaculaceae</taxon>
        <taxon>Pelotomaculum</taxon>
    </lineage>
</organism>
<evidence type="ECO:0000313" key="1">
    <source>
        <dbReference type="EMBL" id="TEB08940.1"/>
    </source>
</evidence>
<dbReference type="InterPro" id="IPR003374">
    <property type="entry name" value="ApbE-like_sf"/>
</dbReference>
<gene>
    <name evidence="1" type="ORF">Pmgp_03516</name>
</gene>
<proteinExistence type="predicted"/>
<dbReference type="OrthoDB" id="9787842at2"/>
<dbReference type="EMBL" id="QFFZ01000068">
    <property type="protein sequence ID" value="TEB08940.1"/>
    <property type="molecule type" value="Genomic_DNA"/>
</dbReference>